<evidence type="ECO:0000256" key="1">
    <source>
        <dbReference type="SAM" id="MobiDB-lite"/>
    </source>
</evidence>
<organism evidence="2 3">
    <name type="scientific">Rhamnella rubrinervis</name>
    <dbReference type="NCBI Taxonomy" id="2594499"/>
    <lineage>
        <taxon>Eukaryota</taxon>
        <taxon>Viridiplantae</taxon>
        <taxon>Streptophyta</taxon>
        <taxon>Embryophyta</taxon>
        <taxon>Tracheophyta</taxon>
        <taxon>Spermatophyta</taxon>
        <taxon>Magnoliopsida</taxon>
        <taxon>eudicotyledons</taxon>
        <taxon>Gunneridae</taxon>
        <taxon>Pentapetalae</taxon>
        <taxon>rosids</taxon>
        <taxon>fabids</taxon>
        <taxon>Rosales</taxon>
        <taxon>Rhamnaceae</taxon>
        <taxon>rhamnoid group</taxon>
        <taxon>Rhamneae</taxon>
        <taxon>Rhamnella</taxon>
    </lineage>
</organism>
<evidence type="ECO:0000313" key="2">
    <source>
        <dbReference type="EMBL" id="KAF3454192.1"/>
    </source>
</evidence>
<evidence type="ECO:0000313" key="3">
    <source>
        <dbReference type="Proteomes" id="UP000796880"/>
    </source>
</evidence>
<sequence>MRSGRGRKEIKQARRRWTKRGGEDQAGKEGGPSGARWDQARKEVNKQEEVGPCCMGWTEPGGGRTKHGEVDQAGAEVEPSGGRTKQGEEWTKQDEIGPRPEEVRQCREEVGPSGEVKNKPRRWTKPVEVAQPREVRPNQR</sequence>
<gene>
    <name evidence="2" type="ORF">FNV43_RR04639</name>
</gene>
<feature type="compositionally biased region" description="Basic and acidic residues" evidence="1">
    <location>
        <begin position="38"/>
        <end position="49"/>
    </location>
</feature>
<feature type="compositionally biased region" description="Basic and acidic residues" evidence="1">
    <location>
        <begin position="1"/>
        <end position="12"/>
    </location>
</feature>
<feature type="compositionally biased region" description="Basic and acidic residues" evidence="1">
    <location>
        <begin position="131"/>
        <end position="140"/>
    </location>
</feature>
<protein>
    <submittedName>
        <fullName evidence="2">Uncharacterized protein</fullName>
    </submittedName>
</protein>
<name>A0A8K0MPY9_9ROSA</name>
<comment type="caution">
    <text evidence="2">The sequence shown here is derived from an EMBL/GenBank/DDBJ whole genome shotgun (WGS) entry which is preliminary data.</text>
</comment>
<keyword evidence="3" id="KW-1185">Reference proteome</keyword>
<accession>A0A8K0MPY9</accession>
<feature type="region of interest" description="Disordered" evidence="1">
    <location>
        <begin position="1"/>
        <end position="140"/>
    </location>
</feature>
<feature type="compositionally biased region" description="Basic and acidic residues" evidence="1">
    <location>
        <begin position="85"/>
        <end position="110"/>
    </location>
</feature>
<proteinExistence type="predicted"/>
<dbReference type="Proteomes" id="UP000796880">
    <property type="component" value="Unassembled WGS sequence"/>
</dbReference>
<reference evidence="2" key="1">
    <citation type="submission" date="2020-03" db="EMBL/GenBank/DDBJ databases">
        <title>A high-quality chromosome-level genome assembly of a woody plant with both climbing and erect habits, Rhamnella rubrinervis.</title>
        <authorList>
            <person name="Lu Z."/>
            <person name="Yang Y."/>
            <person name="Zhu X."/>
            <person name="Sun Y."/>
        </authorList>
    </citation>
    <scope>NUCLEOTIDE SEQUENCE</scope>
    <source>
        <strain evidence="2">BYM</strain>
        <tissue evidence="2">Leaf</tissue>
    </source>
</reference>
<dbReference type="AlphaFoldDB" id="A0A8K0MPY9"/>
<dbReference type="EMBL" id="VOIH02000002">
    <property type="protein sequence ID" value="KAF3454192.1"/>
    <property type="molecule type" value="Genomic_DNA"/>
</dbReference>